<dbReference type="InterPro" id="IPR024956">
    <property type="entry name" value="tRNAHis_GuaTrfase_cat"/>
</dbReference>
<evidence type="ECO:0000256" key="10">
    <source>
        <dbReference type="ARBA" id="ARBA00023134"/>
    </source>
</evidence>
<feature type="domain" description="tRNAHis guanylyltransferase catalytic" evidence="11">
    <location>
        <begin position="8"/>
        <end position="120"/>
    </location>
</feature>
<dbReference type="PANTHER" id="PTHR12729:SF6">
    <property type="entry name" value="TRNA(HIS) GUANYLYLTRANSFERASE-RELATED"/>
    <property type="match status" value="1"/>
</dbReference>
<evidence type="ECO:0000313" key="13">
    <source>
        <dbReference type="EMBL" id="MBD2181777.1"/>
    </source>
</evidence>
<proteinExistence type="inferred from homology"/>
<evidence type="ECO:0000256" key="4">
    <source>
        <dbReference type="ARBA" id="ARBA00022679"/>
    </source>
</evidence>
<evidence type="ECO:0000256" key="5">
    <source>
        <dbReference type="ARBA" id="ARBA00022694"/>
    </source>
</evidence>
<accession>A0A926ZH43</accession>
<keyword evidence="8" id="KW-0547">Nucleotide-binding</keyword>
<keyword evidence="14" id="KW-1185">Reference proteome</keyword>
<keyword evidence="7" id="KW-0479">Metal-binding</keyword>
<dbReference type="EMBL" id="JACJPW010000026">
    <property type="protein sequence ID" value="MBD2181777.1"/>
    <property type="molecule type" value="Genomic_DNA"/>
</dbReference>
<gene>
    <name evidence="13" type="ORF">H6G03_11775</name>
</gene>
<evidence type="ECO:0000259" key="12">
    <source>
        <dbReference type="Pfam" id="PF14413"/>
    </source>
</evidence>
<keyword evidence="9" id="KW-0460">Magnesium</keyword>
<dbReference type="RefSeq" id="WP_190464590.1">
    <property type="nucleotide sequence ID" value="NZ_JACJPW010000026.1"/>
</dbReference>
<keyword evidence="10" id="KW-0342">GTP-binding</keyword>
<dbReference type="Pfam" id="PF04446">
    <property type="entry name" value="Thg1"/>
    <property type="match status" value="1"/>
</dbReference>
<keyword evidence="4" id="KW-0808">Transferase</keyword>
<comment type="cofactor">
    <cofactor evidence="1">
        <name>Mg(2+)</name>
        <dbReference type="ChEBI" id="CHEBI:18420"/>
    </cofactor>
</comment>
<organism evidence="13 14">
    <name type="scientific">Aerosakkonema funiforme FACHB-1375</name>
    <dbReference type="NCBI Taxonomy" id="2949571"/>
    <lineage>
        <taxon>Bacteria</taxon>
        <taxon>Bacillati</taxon>
        <taxon>Cyanobacteriota</taxon>
        <taxon>Cyanophyceae</taxon>
        <taxon>Oscillatoriophycideae</taxon>
        <taxon>Aerosakkonematales</taxon>
        <taxon>Aerosakkonemataceae</taxon>
        <taxon>Aerosakkonema</taxon>
    </lineage>
</organism>
<protein>
    <recommendedName>
        <fullName evidence="3">tRNA(His) guanylyltransferase</fullName>
        <ecNumber evidence="3">2.7.7.79</ecNumber>
    </recommendedName>
</protein>
<dbReference type="GO" id="GO:0005525">
    <property type="term" value="F:GTP binding"/>
    <property type="evidence" value="ECO:0007669"/>
    <property type="project" value="UniProtKB-KW"/>
</dbReference>
<reference evidence="13" key="2">
    <citation type="submission" date="2020-08" db="EMBL/GenBank/DDBJ databases">
        <authorList>
            <person name="Chen M."/>
            <person name="Teng W."/>
            <person name="Zhao L."/>
            <person name="Hu C."/>
            <person name="Zhou Y."/>
            <person name="Han B."/>
            <person name="Song L."/>
            <person name="Shu W."/>
        </authorList>
    </citation>
    <scope>NUCLEOTIDE SEQUENCE</scope>
    <source>
        <strain evidence="13">FACHB-1375</strain>
    </source>
</reference>
<dbReference type="InterPro" id="IPR038469">
    <property type="entry name" value="tRNAHis_GuaTrfase_Thg1_sf"/>
</dbReference>
<dbReference type="GO" id="GO:0000287">
    <property type="term" value="F:magnesium ion binding"/>
    <property type="evidence" value="ECO:0007669"/>
    <property type="project" value="InterPro"/>
</dbReference>
<evidence type="ECO:0000256" key="1">
    <source>
        <dbReference type="ARBA" id="ARBA00001946"/>
    </source>
</evidence>
<dbReference type="PANTHER" id="PTHR12729">
    <property type="entry name" value="TRNA(HIS) GUANYLYLTRANSFERASE-RELATED"/>
    <property type="match status" value="1"/>
</dbReference>
<evidence type="ECO:0000256" key="2">
    <source>
        <dbReference type="ARBA" id="ARBA00010113"/>
    </source>
</evidence>
<dbReference type="Proteomes" id="UP000641646">
    <property type="component" value="Unassembled WGS sequence"/>
</dbReference>
<keyword evidence="5" id="KW-0819">tRNA processing</keyword>
<dbReference type="Gene3D" id="3.30.70.3000">
    <property type="match status" value="1"/>
</dbReference>
<sequence>MDSDNFEKKMRSLEYFHSLRLLPGAWTVIRVDGRSFSRFTESRFEKPFDRKFHELMVQTAKALLEELQGVYAYTESDEISVLFDPEWDLFDRSLEKIVSISASIASTAFTHAAQTIVNFDSRVWLGANKSQVIDYFRWRQADATRCALNGWSYWTLRKSGKSVTEATTTLENQSVAFKNELLFQNGINFNDLPTWQRRGVGLYWETYEKEGFNPIENKTVVTKRRRIKVDDELPMKEAYGEFINLFLDD</sequence>
<dbReference type="InterPro" id="IPR025845">
    <property type="entry name" value="Thg1_C_dom"/>
</dbReference>
<reference evidence="13" key="1">
    <citation type="journal article" date="2015" name="ISME J.">
        <title>Draft Genome Sequence of Streptomyces incarnatus NRRL8089, which Produces the Nucleoside Antibiotic Sinefungin.</title>
        <authorList>
            <person name="Oshima K."/>
            <person name="Hattori M."/>
            <person name="Shimizu H."/>
            <person name="Fukuda K."/>
            <person name="Nemoto M."/>
            <person name="Inagaki K."/>
            <person name="Tamura T."/>
        </authorList>
    </citation>
    <scope>NUCLEOTIDE SEQUENCE</scope>
    <source>
        <strain evidence="13">FACHB-1375</strain>
    </source>
</reference>
<dbReference type="InterPro" id="IPR007537">
    <property type="entry name" value="tRNAHis_GuaTrfase_Thg1"/>
</dbReference>
<evidence type="ECO:0000256" key="3">
    <source>
        <dbReference type="ARBA" id="ARBA00012511"/>
    </source>
</evidence>
<feature type="domain" description="Thg1 C-terminal" evidence="12">
    <location>
        <begin position="131"/>
        <end position="222"/>
    </location>
</feature>
<evidence type="ECO:0000259" key="11">
    <source>
        <dbReference type="Pfam" id="PF04446"/>
    </source>
</evidence>
<dbReference type="GO" id="GO:0006400">
    <property type="term" value="P:tRNA modification"/>
    <property type="evidence" value="ECO:0007669"/>
    <property type="project" value="InterPro"/>
</dbReference>
<comment type="caution">
    <text evidence="13">The sequence shown here is derived from an EMBL/GenBank/DDBJ whole genome shotgun (WGS) entry which is preliminary data.</text>
</comment>
<evidence type="ECO:0000256" key="9">
    <source>
        <dbReference type="ARBA" id="ARBA00022842"/>
    </source>
</evidence>
<dbReference type="EC" id="2.7.7.79" evidence="3"/>
<dbReference type="AlphaFoldDB" id="A0A926ZH43"/>
<comment type="similarity">
    <text evidence="2">Belongs to the tRNA(His) guanylyltransferase family.</text>
</comment>
<evidence type="ECO:0000256" key="7">
    <source>
        <dbReference type="ARBA" id="ARBA00022723"/>
    </source>
</evidence>
<dbReference type="GO" id="GO:0008193">
    <property type="term" value="F:tRNA guanylyltransferase activity"/>
    <property type="evidence" value="ECO:0007669"/>
    <property type="project" value="UniProtKB-EC"/>
</dbReference>
<keyword evidence="6" id="KW-0548">Nucleotidyltransferase</keyword>
<evidence type="ECO:0000256" key="8">
    <source>
        <dbReference type="ARBA" id="ARBA00022741"/>
    </source>
</evidence>
<dbReference type="Pfam" id="PF14413">
    <property type="entry name" value="Thg1C"/>
    <property type="match status" value="1"/>
</dbReference>
<evidence type="ECO:0000313" key="14">
    <source>
        <dbReference type="Proteomes" id="UP000641646"/>
    </source>
</evidence>
<name>A0A926ZH43_9CYAN</name>
<evidence type="ECO:0000256" key="6">
    <source>
        <dbReference type="ARBA" id="ARBA00022695"/>
    </source>
</evidence>